<dbReference type="Proteomes" id="UP000016931">
    <property type="component" value="Unassembled WGS sequence"/>
</dbReference>
<dbReference type="OMA" id="TWHPRHI"/>
<dbReference type="EMBL" id="KB456262">
    <property type="protein sequence ID" value="EMF14418.1"/>
    <property type="molecule type" value="Genomic_DNA"/>
</dbReference>
<dbReference type="InterPro" id="IPR011009">
    <property type="entry name" value="Kinase-like_dom_sf"/>
</dbReference>
<keyword evidence="2" id="KW-1185">Reference proteome</keyword>
<accession>M3CKX9</accession>
<dbReference type="Gene3D" id="1.10.510.10">
    <property type="entry name" value="Transferase(Phosphotransferase) domain 1"/>
    <property type="match status" value="1"/>
</dbReference>
<dbReference type="SUPFAM" id="SSF56112">
    <property type="entry name" value="Protein kinase-like (PK-like)"/>
    <property type="match status" value="1"/>
</dbReference>
<evidence type="ECO:0000313" key="2">
    <source>
        <dbReference type="Proteomes" id="UP000016931"/>
    </source>
</evidence>
<dbReference type="RefSeq" id="XP_016762539.1">
    <property type="nucleotide sequence ID" value="XM_016902470.1"/>
</dbReference>
<gene>
    <name evidence="1" type="ORF">SEPMUDRAFT_132084</name>
</gene>
<dbReference type="STRING" id="692275.M3CKX9"/>
<dbReference type="HOGENOM" id="CLU_064787_2_0_1"/>
<evidence type="ECO:0000313" key="1">
    <source>
        <dbReference type="EMBL" id="EMF14418.1"/>
    </source>
</evidence>
<dbReference type="eggNOG" id="ENOG502SMGS">
    <property type="taxonomic scope" value="Eukaryota"/>
</dbReference>
<dbReference type="AlphaFoldDB" id="M3CKX9"/>
<organism evidence="1 2">
    <name type="scientific">Sphaerulina musiva (strain SO2202)</name>
    <name type="common">Poplar stem canker fungus</name>
    <name type="synonym">Septoria musiva</name>
    <dbReference type="NCBI Taxonomy" id="692275"/>
    <lineage>
        <taxon>Eukaryota</taxon>
        <taxon>Fungi</taxon>
        <taxon>Dikarya</taxon>
        <taxon>Ascomycota</taxon>
        <taxon>Pezizomycotina</taxon>
        <taxon>Dothideomycetes</taxon>
        <taxon>Dothideomycetidae</taxon>
        <taxon>Mycosphaerellales</taxon>
        <taxon>Mycosphaerellaceae</taxon>
        <taxon>Sphaerulina</taxon>
    </lineage>
</organism>
<name>M3CKX9_SPHMS</name>
<sequence length="288" mass="32928">MVEISILNQRIDDEDGVYRVRFGDKVGYITIATDVFDDYTLCRPWLLIPRLPEFPTEEWTRMFITRPSAEESIKVTTTNDPLPEITTLWHPERIDVLSLERTTRFKSNVDEVIYQGAPAVAKIATFEWQVPALERETWAYMLLEEEQQQQQEKQFHNSADSPPASLSPRVLGHLTECGRVVGNLLEKLPGRFASIADLPQCEAVLRRLHEDIGLVHGDANRYNFLIDDDVQQSGRGVVRMVDFEHATPFEEVAAREEMASLAAELSEETGRGCPELYLLERVVERVVE</sequence>
<proteinExistence type="predicted"/>
<reference evidence="1 2" key="1">
    <citation type="journal article" date="2012" name="PLoS Pathog.">
        <title>Diverse lifestyles and strategies of plant pathogenesis encoded in the genomes of eighteen Dothideomycetes fungi.</title>
        <authorList>
            <person name="Ohm R.A."/>
            <person name="Feau N."/>
            <person name="Henrissat B."/>
            <person name="Schoch C.L."/>
            <person name="Horwitz B.A."/>
            <person name="Barry K.W."/>
            <person name="Condon B.J."/>
            <person name="Copeland A.C."/>
            <person name="Dhillon B."/>
            <person name="Glaser F."/>
            <person name="Hesse C.N."/>
            <person name="Kosti I."/>
            <person name="LaButti K."/>
            <person name="Lindquist E.A."/>
            <person name="Lucas S."/>
            <person name="Salamov A.A."/>
            <person name="Bradshaw R.E."/>
            <person name="Ciuffetti L."/>
            <person name="Hamelin R.C."/>
            <person name="Kema G.H.J."/>
            <person name="Lawrence C."/>
            <person name="Scott J.A."/>
            <person name="Spatafora J.W."/>
            <person name="Turgeon B.G."/>
            <person name="de Wit P.J.G.M."/>
            <person name="Zhong S."/>
            <person name="Goodwin S.B."/>
            <person name="Grigoriev I.V."/>
        </authorList>
    </citation>
    <scope>NUCLEOTIDE SEQUENCE [LARGE SCALE GENOMIC DNA]</scope>
    <source>
        <strain evidence="1 2">SO2202</strain>
    </source>
</reference>
<dbReference type="GeneID" id="27899607"/>
<evidence type="ECO:0008006" key="3">
    <source>
        <dbReference type="Google" id="ProtNLM"/>
    </source>
</evidence>
<protein>
    <recommendedName>
        <fullName evidence="3">Alpha-galactosidase A</fullName>
    </recommendedName>
</protein>
<dbReference type="OrthoDB" id="2687876at2759"/>